<feature type="transmembrane region" description="Helical" evidence="1">
    <location>
        <begin position="335"/>
        <end position="357"/>
    </location>
</feature>
<keyword evidence="4" id="KW-1185">Reference proteome</keyword>
<dbReference type="Pfam" id="PF17517">
    <property type="entry name" value="IgGFc_binding"/>
    <property type="match status" value="1"/>
</dbReference>
<dbReference type="PANTHER" id="PTHR46534">
    <property type="entry name" value="IGGFC_BINDING DOMAIN-CONTAINING PROTEIN"/>
    <property type="match status" value="1"/>
</dbReference>
<protein>
    <recommendedName>
        <fullName evidence="2">IgGFc-binding protein N-terminal domain-containing protein</fullName>
    </recommendedName>
</protein>
<accession>A0A8B6EYG3</accession>
<evidence type="ECO:0000313" key="4">
    <source>
        <dbReference type="Proteomes" id="UP000596742"/>
    </source>
</evidence>
<dbReference type="AlphaFoldDB" id="A0A8B6EYG3"/>
<keyword evidence="1" id="KW-0812">Transmembrane</keyword>
<dbReference type="OrthoDB" id="6130110at2759"/>
<feature type="domain" description="IgGFc-binding protein N-terminal" evidence="2">
    <location>
        <begin position="57"/>
        <end position="319"/>
    </location>
</feature>
<organism evidence="3 4">
    <name type="scientific">Mytilus galloprovincialis</name>
    <name type="common">Mediterranean mussel</name>
    <dbReference type="NCBI Taxonomy" id="29158"/>
    <lineage>
        <taxon>Eukaryota</taxon>
        <taxon>Metazoa</taxon>
        <taxon>Spiralia</taxon>
        <taxon>Lophotrochozoa</taxon>
        <taxon>Mollusca</taxon>
        <taxon>Bivalvia</taxon>
        <taxon>Autobranchia</taxon>
        <taxon>Pteriomorphia</taxon>
        <taxon>Mytilida</taxon>
        <taxon>Mytiloidea</taxon>
        <taxon>Mytilidae</taxon>
        <taxon>Mytilinae</taxon>
        <taxon>Mytilus</taxon>
    </lineage>
</organism>
<keyword evidence="1" id="KW-1133">Transmembrane helix</keyword>
<proteinExistence type="predicted"/>
<dbReference type="Proteomes" id="UP000596742">
    <property type="component" value="Unassembled WGS sequence"/>
</dbReference>
<dbReference type="PANTHER" id="PTHR46534:SF1">
    <property type="entry name" value="IGGFC-BINDING PROTEIN N-TERMINAL DOMAIN-CONTAINING PROTEIN"/>
    <property type="match status" value="1"/>
</dbReference>
<dbReference type="InterPro" id="IPR035234">
    <property type="entry name" value="IgGFc-bd_N"/>
</dbReference>
<name>A0A8B6EYG3_MYTGA</name>
<evidence type="ECO:0000313" key="3">
    <source>
        <dbReference type="EMBL" id="VDI40747.1"/>
    </source>
</evidence>
<keyword evidence="1" id="KW-0472">Membrane</keyword>
<dbReference type="EMBL" id="UYJE01005823">
    <property type="protein sequence ID" value="VDI40747.1"/>
    <property type="molecule type" value="Genomic_DNA"/>
</dbReference>
<evidence type="ECO:0000259" key="2">
    <source>
        <dbReference type="Pfam" id="PF17517"/>
    </source>
</evidence>
<comment type="caution">
    <text evidence="3">The sequence shown here is derived from an EMBL/GenBank/DDBJ whole genome shotgun (WGS) entry which is preliminary data.</text>
</comment>
<gene>
    <name evidence="3" type="ORF">MGAL_10B040781</name>
</gene>
<reference evidence="3" key="1">
    <citation type="submission" date="2018-11" db="EMBL/GenBank/DDBJ databases">
        <authorList>
            <person name="Alioto T."/>
            <person name="Alioto T."/>
        </authorList>
    </citation>
    <scope>NUCLEOTIDE SEQUENCE</scope>
</reference>
<sequence length="362" mass="40249">MDKSNTEYNLNKSVLPSDWIHMAGVELHSDEGINVYGFIFETFVSGGYSSMLTRFASTKYIIPTLPAFTSFKNMIALTPCYQNTVVSINLKLKSGSMTYDNKQYSDNDTIRLIVNKYNTLQLSHTSDLSGTMVTSSKAVIVVSGNQCNTAVPANIRLGDCNPFIESVLPTNQLDNIFITPYISTRLNNTVRIQVINSTNLTIKTGNKTISKTIKARDFFDFYYSTISFISSSEDILVTSYPHGLGESEGDPFMMTIPGVNQYLYEYDFVVPTGFDSYISITVQSDATDGLFLDGNSSKSQSSVFSISKGMKNFSISVCLYRQGFIALNIKRKFGLVYGFSAMKILGMVTVTPLEWLIKLTIK</sequence>
<evidence type="ECO:0000256" key="1">
    <source>
        <dbReference type="SAM" id="Phobius"/>
    </source>
</evidence>